<dbReference type="AlphaFoldDB" id="A0A6I6AAF7"/>
<keyword evidence="2" id="KW-1185">Reference proteome</keyword>
<proteinExistence type="predicted"/>
<reference evidence="1 2" key="1">
    <citation type="submission" date="2019-09" db="EMBL/GenBank/DDBJ databases">
        <title>Gimesia benthica sp. nov., a novel bacterium isolated from deep-sea water of the Northwest Indian Ocean.</title>
        <authorList>
            <person name="Dai X."/>
        </authorList>
    </citation>
    <scope>NUCLEOTIDE SEQUENCE [LARGE SCALE GENOMIC DNA]</scope>
    <source>
        <strain evidence="1 2">E7</strain>
    </source>
</reference>
<dbReference type="EMBL" id="CP043930">
    <property type="protein sequence ID" value="QGQ22029.1"/>
    <property type="molecule type" value="Genomic_DNA"/>
</dbReference>
<evidence type="ECO:0000313" key="1">
    <source>
        <dbReference type="EMBL" id="QGQ22029.1"/>
    </source>
</evidence>
<name>A0A6I6AAF7_9PLAN</name>
<dbReference type="Proteomes" id="UP000427281">
    <property type="component" value="Chromosome"/>
</dbReference>
<dbReference type="KEGG" id="gim:F1728_04680"/>
<sequence>MEVHIQKCQECQSTDVCNMLVSEPGQPQTVYVKCASCGQLVARFLLSDYYHHGKGIESWLRSLGPAAFESGRDFHDEFSRVQTAALTGFEAACRRLEEQKQVEPP</sequence>
<accession>A0A6I6AAF7</accession>
<evidence type="ECO:0000313" key="2">
    <source>
        <dbReference type="Proteomes" id="UP000427281"/>
    </source>
</evidence>
<organism evidence="1 2">
    <name type="scientific">Gimesia benthica</name>
    <dbReference type="NCBI Taxonomy" id="2608982"/>
    <lineage>
        <taxon>Bacteria</taxon>
        <taxon>Pseudomonadati</taxon>
        <taxon>Planctomycetota</taxon>
        <taxon>Planctomycetia</taxon>
        <taxon>Planctomycetales</taxon>
        <taxon>Planctomycetaceae</taxon>
        <taxon>Gimesia</taxon>
    </lineage>
</organism>
<protein>
    <submittedName>
        <fullName evidence="1">Uncharacterized protein</fullName>
    </submittedName>
</protein>
<gene>
    <name evidence="1" type="ORF">F1728_04680</name>
</gene>
<dbReference type="RefSeq" id="WP_155363120.1">
    <property type="nucleotide sequence ID" value="NZ_CP043930.1"/>
</dbReference>